<sequence length="435" mass="44540">MSRILAVASLFAWALACSTASAATVTSTVTTETDLHAQRYSVHTVTVTAAPGEANRLELSVTAGVARLRDPAGLTPAAPCVAEDAQTVTCPNLGEPHVSVDLGDGDDTYAGTAGDTTVDGGAGNDVLSGAATLRGGPGDDRLRGGSVRGGPGADVLEGRVLDYTDHTTGVTIDLAGGVAGSPGEGDQVAPGATAVLGTPAADVIRAADQGITVDSFGGDDVIDGSPGYDRIEPGAGNDTVRGQAGDDEVIDELSDDPDGAQSGADRIDGGPGNDHLNSGPGDDVLIGGPGHDTLLGESGTDRMRADDGERDNVECAETRLEDDRAEVDSRDNVAAACQHITRSGTPRLEVHALLRAGGARPWLLVSCPRGATRRACAGTVGLQSGGLRATVRVQLSPGRRARLRVDRLPARGTYRVKVALRTGREWRDWLSVVRP</sequence>
<dbReference type="PANTHER" id="PTHR38340">
    <property type="entry name" value="S-LAYER PROTEIN"/>
    <property type="match status" value="1"/>
</dbReference>
<dbReference type="PRINTS" id="PR00313">
    <property type="entry name" value="CABNDNGRPT"/>
</dbReference>
<dbReference type="Pfam" id="PF00353">
    <property type="entry name" value="HemolysinCabind"/>
    <property type="match status" value="3"/>
</dbReference>
<gene>
    <name evidence="5" type="ORF">OJ997_31520</name>
</gene>
<dbReference type="AlphaFoldDB" id="A0A9X3NH75"/>
<dbReference type="GO" id="GO:0005509">
    <property type="term" value="F:calcium ion binding"/>
    <property type="evidence" value="ECO:0007669"/>
    <property type="project" value="InterPro"/>
</dbReference>
<comment type="caution">
    <text evidence="5">The sequence shown here is derived from an EMBL/GenBank/DDBJ whole genome shotgun (WGS) entry which is preliminary data.</text>
</comment>
<keyword evidence="4" id="KW-0732">Signal</keyword>
<protein>
    <submittedName>
        <fullName evidence="5">Calcium-binding protein</fullName>
    </submittedName>
</protein>
<dbReference type="GO" id="GO:0005576">
    <property type="term" value="C:extracellular region"/>
    <property type="evidence" value="ECO:0007669"/>
    <property type="project" value="UniProtKB-SubCell"/>
</dbReference>
<dbReference type="Proteomes" id="UP001147653">
    <property type="component" value="Unassembled WGS sequence"/>
</dbReference>
<dbReference type="InterPro" id="IPR018511">
    <property type="entry name" value="Hemolysin-typ_Ca-bd_CS"/>
</dbReference>
<dbReference type="InterPro" id="IPR050557">
    <property type="entry name" value="RTX_toxin/Mannuronan_C5-epim"/>
</dbReference>
<comment type="subcellular location">
    <subcellularLocation>
        <location evidence="1">Secreted</location>
    </subcellularLocation>
</comment>
<evidence type="ECO:0000256" key="4">
    <source>
        <dbReference type="SAM" id="SignalP"/>
    </source>
</evidence>
<evidence type="ECO:0000256" key="2">
    <source>
        <dbReference type="ARBA" id="ARBA00022525"/>
    </source>
</evidence>
<feature type="region of interest" description="Disordered" evidence="3">
    <location>
        <begin position="131"/>
        <end position="153"/>
    </location>
</feature>
<dbReference type="InterPro" id="IPR011049">
    <property type="entry name" value="Serralysin-like_metalloprot_C"/>
</dbReference>
<accession>A0A9X3NH75</accession>
<dbReference type="RefSeq" id="WP_270029336.1">
    <property type="nucleotide sequence ID" value="NZ_JAPDDP010000089.1"/>
</dbReference>
<evidence type="ECO:0000313" key="5">
    <source>
        <dbReference type="EMBL" id="MDA0184875.1"/>
    </source>
</evidence>
<proteinExistence type="predicted"/>
<feature type="compositionally biased region" description="Basic and acidic residues" evidence="3">
    <location>
        <begin position="299"/>
        <end position="311"/>
    </location>
</feature>
<name>A0A9X3NH75_9ACTN</name>
<evidence type="ECO:0000313" key="6">
    <source>
        <dbReference type="Proteomes" id="UP001147653"/>
    </source>
</evidence>
<keyword evidence="2" id="KW-0964">Secreted</keyword>
<reference evidence="5" key="1">
    <citation type="submission" date="2022-10" db="EMBL/GenBank/DDBJ databases">
        <title>The WGS of Solirubrobacter phytolaccae KCTC 29190.</title>
        <authorList>
            <person name="Jiang Z."/>
        </authorList>
    </citation>
    <scope>NUCLEOTIDE SEQUENCE</scope>
    <source>
        <strain evidence="5">KCTC 29190</strain>
    </source>
</reference>
<keyword evidence="6" id="KW-1185">Reference proteome</keyword>
<dbReference type="SUPFAM" id="SSF51120">
    <property type="entry name" value="beta-Roll"/>
    <property type="match status" value="2"/>
</dbReference>
<organism evidence="5 6">
    <name type="scientific">Solirubrobacter phytolaccae</name>
    <dbReference type="NCBI Taxonomy" id="1404360"/>
    <lineage>
        <taxon>Bacteria</taxon>
        <taxon>Bacillati</taxon>
        <taxon>Actinomycetota</taxon>
        <taxon>Thermoleophilia</taxon>
        <taxon>Solirubrobacterales</taxon>
        <taxon>Solirubrobacteraceae</taxon>
        <taxon>Solirubrobacter</taxon>
    </lineage>
</organism>
<feature type="compositionally biased region" description="Acidic residues" evidence="3">
    <location>
        <begin position="245"/>
        <end position="258"/>
    </location>
</feature>
<dbReference type="EMBL" id="JAPDDP010000089">
    <property type="protein sequence ID" value="MDA0184875.1"/>
    <property type="molecule type" value="Genomic_DNA"/>
</dbReference>
<feature type="chain" id="PRO_5040872793" evidence="4">
    <location>
        <begin position="23"/>
        <end position="435"/>
    </location>
</feature>
<feature type="signal peptide" evidence="4">
    <location>
        <begin position="1"/>
        <end position="22"/>
    </location>
</feature>
<evidence type="ECO:0000256" key="3">
    <source>
        <dbReference type="SAM" id="MobiDB-lite"/>
    </source>
</evidence>
<feature type="region of interest" description="Disordered" evidence="3">
    <location>
        <begin position="216"/>
        <end position="311"/>
    </location>
</feature>
<dbReference type="InterPro" id="IPR001343">
    <property type="entry name" value="Hemolysn_Ca-bd"/>
</dbReference>
<evidence type="ECO:0000256" key="1">
    <source>
        <dbReference type="ARBA" id="ARBA00004613"/>
    </source>
</evidence>
<dbReference type="PANTHER" id="PTHR38340:SF1">
    <property type="entry name" value="S-LAYER PROTEIN"/>
    <property type="match status" value="1"/>
</dbReference>
<dbReference type="PROSITE" id="PS00330">
    <property type="entry name" value="HEMOLYSIN_CALCIUM"/>
    <property type="match status" value="1"/>
</dbReference>
<dbReference type="PROSITE" id="PS51257">
    <property type="entry name" value="PROKAR_LIPOPROTEIN"/>
    <property type="match status" value="1"/>
</dbReference>
<dbReference type="Gene3D" id="2.150.10.10">
    <property type="entry name" value="Serralysin-like metalloprotease, C-terminal"/>
    <property type="match status" value="3"/>
</dbReference>